<evidence type="ECO:0000256" key="2">
    <source>
        <dbReference type="SAM" id="Phobius"/>
    </source>
</evidence>
<evidence type="ECO:0000256" key="1">
    <source>
        <dbReference type="SAM" id="MobiDB-lite"/>
    </source>
</evidence>
<dbReference type="EMBL" id="CAWYQH010000174">
    <property type="protein sequence ID" value="CAK8697995.1"/>
    <property type="molecule type" value="Genomic_DNA"/>
</dbReference>
<gene>
    <name evidence="4" type="ORF">CVLEPA_LOCUS31467</name>
</gene>
<comment type="caution">
    <text evidence="4">The sequence shown here is derived from an EMBL/GenBank/DDBJ whole genome shotgun (WGS) entry which is preliminary data.</text>
</comment>
<evidence type="ECO:0000256" key="3">
    <source>
        <dbReference type="SAM" id="SignalP"/>
    </source>
</evidence>
<feature type="compositionally biased region" description="Low complexity" evidence="1">
    <location>
        <begin position="379"/>
        <end position="392"/>
    </location>
</feature>
<organism evidence="4 5">
    <name type="scientific">Clavelina lepadiformis</name>
    <name type="common">Light-bulb sea squirt</name>
    <name type="synonym">Ascidia lepadiformis</name>
    <dbReference type="NCBI Taxonomy" id="159417"/>
    <lineage>
        <taxon>Eukaryota</taxon>
        <taxon>Metazoa</taxon>
        <taxon>Chordata</taxon>
        <taxon>Tunicata</taxon>
        <taxon>Ascidiacea</taxon>
        <taxon>Aplousobranchia</taxon>
        <taxon>Clavelinidae</taxon>
        <taxon>Clavelina</taxon>
    </lineage>
</organism>
<proteinExistence type="predicted"/>
<evidence type="ECO:0000313" key="4">
    <source>
        <dbReference type="EMBL" id="CAK8697995.1"/>
    </source>
</evidence>
<accession>A0ABP0H623</accession>
<keyword evidence="2" id="KW-0812">Transmembrane</keyword>
<keyword evidence="5" id="KW-1185">Reference proteome</keyword>
<feature type="signal peptide" evidence="3">
    <location>
        <begin position="1"/>
        <end position="21"/>
    </location>
</feature>
<evidence type="ECO:0000313" key="5">
    <source>
        <dbReference type="Proteomes" id="UP001642483"/>
    </source>
</evidence>
<keyword evidence="2" id="KW-1133">Transmembrane helix</keyword>
<protein>
    <submittedName>
        <fullName evidence="4">Uncharacterized protein</fullName>
    </submittedName>
</protein>
<name>A0ABP0H623_CLALP</name>
<feature type="chain" id="PRO_5045980839" evidence="3">
    <location>
        <begin position="22"/>
        <end position="422"/>
    </location>
</feature>
<sequence>MIYLTYLLCLMIFGCFILSHSLENVPGNIRAQNSLTYNADDDPACRISLMDDDILCGTRNTTALRCYINRIKYTNPTEALWVNFCVFRLETEDIRQFECSVLNEFGPVSCTPANKNGPPILVNCSFTFKKCQNRNVKACVARFSAVHEDGGLCAKQRLPNNCPSDNLHTLDKIFVLDENKKNFYDFTYGDLQSITIRPPKYCLTGLVAWQIILLCFGLIGIFVGIFLAIWKIRKEWNWKIDLDNDPIIKRVAKTLKDPSSLNYTTVIDKEKYCAVEPIAIARNRSESSNSTNQTEQLDLSMEDEANTNNWGNQVVSGVPNETNDLPFSIPSTSTNDHSESFQLPSENLLTPTSSVSGSVFRDQSQIASYAKISPFGDYNTSSQNNTGTQNNSECFDLEPAPSVYSQRPGTSSFHVYNKSYVG</sequence>
<keyword evidence="3" id="KW-0732">Signal</keyword>
<feature type="region of interest" description="Disordered" evidence="1">
    <location>
        <begin position="374"/>
        <end position="408"/>
    </location>
</feature>
<keyword evidence="2" id="KW-0472">Membrane</keyword>
<reference evidence="4 5" key="1">
    <citation type="submission" date="2024-02" db="EMBL/GenBank/DDBJ databases">
        <authorList>
            <person name="Daric V."/>
            <person name="Darras S."/>
        </authorList>
    </citation>
    <scope>NUCLEOTIDE SEQUENCE [LARGE SCALE GENOMIC DNA]</scope>
</reference>
<feature type="transmembrane region" description="Helical" evidence="2">
    <location>
        <begin position="207"/>
        <end position="230"/>
    </location>
</feature>
<dbReference type="Proteomes" id="UP001642483">
    <property type="component" value="Unassembled WGS sequence"/>
</dbReference>